<evidence type="ECO:0000256" key="10">
    <source>
        <dbReference type="PROSITE-ProRule" id="PRU00322"/>
    </source>
</evidence>
<evidence type="ECO:0000256" key="9">
    <source>
        <dbReference type="PROSITE-ProRule" id="PRU00104"/>
    </source>
</evidence>
<dbReference type="GO" id="GO:0008270">
    <property type="term" value="F:zinc ion binding"/>
    <property type="evidence" value="ECO:0007669"/>
    <property type="project" value="UniProtKB-KW"/>
</dbReference>
<dbReference type="EC" id="2.3.2.26" evidence="3"/>
<evidence type="ECO:0000256" key="3">
    <source>
        <dbReference type="ARBA" id="ARBA00012485"/>
    </source>
</evidence>
<dbReference type="InterPro" id="IPR000569">
    <property type="entry name" value="HECT_dom"/>
</dbReference>
<dbReference type="InterPro" id="IPR011989">
    <property type="entry name" value="ARM-like"/>
</dbReference>
<evidence type="ECO:0000256" key="1">
    <source>
        <dbReference type="ARBA" id="ARBA00000885"/>
    </source>
</evidence>
<evidence type="ECO:0000256" key="6">
    <source>
        <dbReference type="ARBA" id="ARBA00022771"/>
    </source>
</evidence>
<feature type="region of interest" description="Disordered" evidence="11">
    <location>
        <begin position="589"/>
        <end position="608"/>
    </location>
</feature>
<feature type="region of interest" description="Disordered" evidence="11">
    <location>
        <begin position="1669"/>
        <end position="1734"/>
    </location>
</feature>
<dbReference type="PANTHER" id="PTHR45670">
    <property type="entry name" value="E3 UBIQUITIN-PROTEIN LIGASE TRIP12"/>
    <property type="match status" value="1"/>
</dbReference>
<dbReference type="Pfam" id="PF00641">
    <property type="entry name" value="Zn_ribbon_RanBP"/>
    <property type="match status" value="2"/>
</dbReference>
<feature type="domain" description="RanBP2-type" evidence="12">
    <location>
        <begin position="514"/>
        <end position="545"/>
    </location>
</feature>
<dbReference type="SUPFAM" id="SSF90209">
    <property type="entry name" value="Ran binding protein zinc finger-like"/>
    <property type="match status" value="3"/>
</dbReference>
<dbReference type="InterPro" id="IPR035983">
    <property type="entry name" value="Hect_E3_ubiquitin_ligase"/>
</dbReference>
<dbReference type="InterPro" id="IPR001876">
    <property type="entry name" value="Znf_RanBP2"/>
</dbReference>
<accession>A0A7S1G2E8</accession>
<dbReference type="Gene3D" id="3.30.2410.10">
    <property type="entry name" value="Hect, E3 ligase catalytic domain"/>
    <property type="match status" value="1"/>
</dbReference>
<dbReference type="InterPro" id="IPR037252">
    <property type="entry name" value="Mib_Herc2_sf"/>
</dbReference>
<sequence>MSLRGLMEGLKGGDETQQLMALHALNDQLLRGSEGLRVGPLLPAVVATLAAAEYNTEITVLSVRALNNMIDLEPRICGALVNENVLPVLCERLMNLTDMDVADNCVKCLALVAAEHPSVVLRSGALLACTSHLEYLPESVQRSALTLASQLCSGLRRKEGVALFLEAVPTLSACVGGSDARIVEQACSCFCHAIAFCSSALQRQQEGVRNGGERDARGAGGRHRGASRRAATDDGGDWCIQAMILMSAHGLVSHMVRLVDAASGLGSTAGAASVSLSSGTTRRVLVALTRLISSVPELAKEAYGAGITGVLQRRLGGRVDSGGEGIGAAVPAGALAAGGAGGGDVPALARQPSASDGHPAGASDHKSTEWLCDSLALATILLPPLPEDGTSEAETFGVRASDVDLPPDDDVESDASIAVAADASVSAMASDGGDGGAEADGADGTGDAAKLLAGGPDGSDGDVVADAADAADVGVGSEAGSTPPVLERGASHGSAGSSGSAAAMAAAVAIAAEADGPAPWSCPACTYVNMPASGVCEICGTANPTPNVATAATPAAEAASMHWACPQCTYANTARSPACEICGAPNPTAPKRVARSSSSGRRSRDVDTSALDAPLAKIRIAAELHAESPEMLEQFGRDVVPALLRVAGEAVSARVKGRCLAVLAAFSHHCPTRSMRELVRSPASATLPSVLATVLAAKQLAPVALALRIARIVQVKSPRYSSSVFPREGILDEVARVVRCFPAAAGTRPRRGRSVSSGSAHDLTESPGDEIVSFVRSYATFRAKQILDAHRSAESPEPSASDPAGGHSSVAANAPVSGVLRELRDIGARLLSAKDSAAAGRALRDLRSALASRRGVTAFEYRESGVANALLAFLLDRRDAPAVCAHAVRADVGAVGAPRHATGDGPAAKTPAASATDASGTSLAVATSSDPGDANPTAGHACEVCRVERRENALRLFVDCFANGGDASSGHRGSVALARLVALLQAGLVRRSRLAADMAVDMTASATASEDSLEAQLMRRLRPLCVRIVRAEGDPVVTDDIAGAMPRGLLVEPAAAMSDVAAYLAPALQGAVEQVHRRQSRARRAGSSPGMRSSKSGKRSSWSDPHNRRRRVPSVPTPVAGTTVGRGADWHYGDQDGGAGQVGEVVGEYAWGGVPGTGIRVKWRATGRADVYRWGAEGGKYDVEIVHVDDTDTARRWRGASTTTPTRPVTAPDSSPGGVVGKISSLARKLTLSRRSSSPPPPPPVEGGAGGAAAGAAAGDDAEELSPEEALARITLRPGIHLDVRDGINKWCDATVLEVARGADLPTDVGLACDHAIKVHYEGWSSRWDEWVPYKPERVAPYRTYTHNAMGKQGVAAAAPVNPADFAKQNALVHQSPKSAASAAPTSDGAAGTARGTDLAGDFDETSFSLDRAALRYDHAFGARGYGDFGRLAHAAPAPAPYRGSYGSMPAVPPPPPEPRGGSFEDSFLSALSGVLPVGGEGGRSRPATVSSAHVEFTADHSGVDVPAAATAPGAGGVAATTAAAALAAPPGGQLSLSAPAPPPIGAPAPWNCAACTFANPALTSVCAMCGTAWPADPPSAPLGAVDPDASAAGTAGAMGGGPVSSTTSTDDVGIVSNGLSGVRSGGAGGGAAAEGAAAASGGATAADVSAGAAAGAVQGSAADESSDASVIASASSPPAQRPAGASSGESPTAAWPSPPDTAESAPHTGTSPDSSSPGSPADAGRSATPPSRVAVADAVADAAEDASDDAEDGDAMLFSRRPFGVGSGGGSDQRFAVGDRAYTCFSVLGRAAWFGGNVSAVHPDGRVDVEYDDGDRRSRVNPSEIARSPPAGSFAPSEEQMLAMTGFASNADMATRGGGSSRLRRGGRSSSSSRTRSTDMDEIVDRIRSFAARTGITEWPEWHEREAEIMMGLESMRDRDPAEVREVVERHLHELQYAMQMWHEGEGEGGDGEEYDEEATYAFEAGLSAAYGAVDVAAGGRRLVAADGALSDFDTTPFDPSVDGDAVHDDGRDDETSAENAYILGQSHSFPVIARSVDARSLLGSAGNGGGESAVARAMRELERRRMGGHRGRRSEGGEPGPAAPLLRLDSDELQKLRSPPRSSTPDGRGRDRARSGSLGAAAEVRSFFDAMTGGSTRTPARDDAVGSGIRRADSEHMAMSPSDNPPELRHTVSETMTSQRASSELSGLFARLSAKLPGFGSADAGGAGASDAATRVDEDDGRAAAGGAGGRAARSHRDDRSGGFDLWLSANERGAKKLLRQDLREQTIAQVLRASGQLSAGMPVHNRVFSIIFGTQPVFVADAAAEATAVAKREVTGRVPVLLTRAARAVAAADAASRATWSSSVSDGEGGGGDAGGEASLVEILQLLSVLRVGCGAVTGSAGTLVPALLPAAAWSNATLTRTFLAAVRDPLAVVSGALPDWCRAAATSFRFLLPLHARMEYFELTAFGVDHALAYSKARVASALDANVGGSPSRPRRRDESRVPKQKVVVSRERVLESAMVLMDQIHRLKNIELSIDFSKEPGHGLGPTLEFFTLVCRELQRRDLGLWRDDPSAGAMAVLVDDTTSLFVAGGAGGDGVDGGKYVHAQNGLFPAAIPASVSDARRDTVLSLFEFCGRFVAKALADGRLLDLPFAVPFCRRLLGEPAMLSDVILVDPEFGKSLLAMQELCERKRAIESDASLSAADLEARLAPLREEVDAYMIDFTHADGDDMVELKPGGADELVTIDTLGEFLELCTHHILVDSIGAQVERFCEGFAAIAPISSLKVFSAVELSDVLSGGSDLREGAWNADSILPHIVCDHGYQKTSPQVQQLVSIMSEFTTQERRLFLRFVTGAPRLPMGGFASLRPPLTIVKTVPPPGRIADEMMPTCMVCSVYLKLPAYTEPVVLRDKLHMAIRDGQESFEMD</sequence>
<evidence type="ECO:0000259" key="13">
    <source>
        <dbReference type="PROSITE" id="PS50237"/>
    </source>
</evidence>
<feature type="region of interest" description="Disordered" evidence="11">
    <location>
        <begin position="1594"/>
        <end position="1613"/>
    </location>
</feature>
<dbReference type="Pfam" id="PF00632">
    <property type="entry name" value="HECT"/>
    <property type="match status" value="1"/>
</dbReference>
<dbReference type="SUPFAM" id="SSF48371">
    <property type="entry name" value="ARM repeat"/>
    <property type="match status" value="1"/>
</dbReference>
<evidence type="ECO:0000256" key="7">
    <source>
        <dbReference type="ARBA" id="ARBA00022786"/>
    </source>
</evidence>
<protein>
    <recommendedName>
        <fullName evidence="3">HECT-type E3 ubiquitin transferase</fullName>
        <ecNumber evidence="3">2.3.2.26</ecNumber>
    </recommendedName>
</protein>
<dbReference type="GO" id="GO:0061630">
    <property type="term" value="F:ubiquitin protein ligase activity"/>
    <property type="evidence" value="ECO:0007669"/>
    <property type="project" value="UniProtKB-EC"/>
</dbReference>
<evidence type="ECO:0000256" key="11">
    <source>
        <dbReference type="SAM" id="MobiDB-lite"/>
    </source>
</evidence>
<dbReference type="GO" id="GO:0000209">
    <property type="term" value="P:protein polyubiquitination"/>
    <property type="evidence" value="ECO:0007669"/>
    <property type="project" value="TreeGrafter"/>
</dbReference>
<keyword evidence="7 9" id="KW-0833">Ubl conjugation pathway</keyword>
<dbReference type="SUPFAM" id="SSF56204">
    <property type="entry name" value="Hect, E3 ligase catalytic domain"/>
    <property type="match status" value="1"/>
</dbReference>
<dbReference type="InterPro" id="IPR036443">
    <property type="entry name" value="Znf_RanBP2_sf"/>
</dbReference>
<feature type="region of interest" description="Disordered" evidence="11">
    <location>
        <begin position="789"/>
        <end position="812"/>
    </location>
</feature>
<dbReference type="PANTHER" id="PTHR45670:SF1">
    <property type="entry name" value="E3 UBIQUITIN-PROTEIN LIGASE HECTD1"/>
    <property type="match status" value="1"/>
</dbReference>
<dbReference type="CDD" id="cd20104">
    <property type="entry name" value="MBT_PHF20L1-like"/>
    <property type="match status" value="1"/>
</dbReference>
<dbReference type="SUPFAM" id="SSF159034">
    <property type="entry name" value="Mib/herc2 domain-like"/>
    <property type="match status" value="1"/>
</dbReference>
<dbReference type="SMART" id="SM00547">
    <property type="entry name" value="ZnF_RBZ"/>
    <property type="match status" value="3"/>
</dbReference>
<feature type="compositionally biased region" description="Basic and acidic residues" evidence="11">
    <location>
        <begin position="1810"/>
        <end position="1819"/>
    </location>
</feature>
<evidence type="ECO:0000256" key="5">
    <source>
        <dbReference type="ARBA" id="ARBA00022723"/>
    </source>
</evidence>
<feature type="compositionally biased region" description="Low complexity" evidence="11">
    <location>
        <begin position="1085"/>
        <end position="1103"/>
    </location>
</feature>
<evidence type="ECO:0000313" key="15">
    <source>
        <dbReference type="EMBL" id="CAD8907978.1"/>
    </source>
</evidence>
<feature type="region of interest" description="Disordered" evidence="11">
    <location>
        <begin position="341"/>
        <end position="366"/>
    </location>
</feature>
<evidence type="ECO:0000259" key="14">
    <source>
        <dbReference type="PROSITE" id="PS51416"/>
    </source>
</evidence>
<proteinExistence type="inferred from homology"/>
<dbReference type="CDD" id="cd04508">
    <property type="entry name" value="Tudor_SF"/>
    <property type="match status" value="1"/>
</dbReference>
<feature type="compositionally biased region" description="Low complexity" evidence="11">
    <location>
        <begin position="1709"/>
        <end position="1734"/>
    </location>
</feature>
<keyword evidence="8" id="KW-0862">Zinc</keyword>
<dbReference type="InterPro" id="IPR016024">
    <property type="entry name" value="ARM-type_fold"/>
</dbReference>
<dbReference type="InterPro" id="IPR045322">
    <property type="entry name" value="HECTD1/TRIP12-like"/>
</dbReference>
<feature type="domain" description="RanBP2-type" evidence="12">
    <location>
        <begin position="558"/>
        <end position="588"/>
    </location>
</feature>
<feature type="region of interest" description="Disordered" evidence="11">
    <location>
        <begin position="897"/>
        <end position="936"/>
    </location>
</feature>
<evidence type="ECO:0000256" key="4">
    <source>
        <dbReference type="ARBA" id="ARBA00022679"/>
    </source>
</evidence>
<feature type="domain" description="MIB/HERC2" evidence="14">
    <location>
        <begin position="1109"/>
        <end position="1189"/>
    </location>
</feature>
<dbReference type="PROSITE" id="PS50237">
    <property type="entry name" value="HECT"/>
    <property type="match status" value="1"/>
</dbReference>
<feature type="compositionally biased region" description="Low complexity" evidence="11">
    <location>
        <begin position="1669"/>
        <end position="1688"/>
    </location>
</feature>
<dbReference type="Gene3D" id="2.30.30.380">
    <property type="entry name" value="Zn-finger domain of Sec23/24"/>
    <property type="match status" value="2"/>
</dbReference>
<comment type="catalytic activity">
    <reaction evidence="1">
        <text>S-ubiquitinyl-[E2 ubiquitin-conjugating enzyme]-L-cysteine + [acceptor protein]-L-lysine = [E2 ubiquitin-conjugating enzyme]-L-cysteine + N(6)-ubiquitinyl-[acceptor protein]-L-lysine.</text>
        <dbReference type="EC" id="2.3.2.26"/>
    </reaction>
</comment>
<dbReference type="Gene3D" id="2.30.30.140">
    <property type="match status" value="2"/>
</dbReference>
<dbReference type="Gene3D" id="2.30.30.40">
    <property type="entry name" value="SH3 Domains"/>
    <property type="match status" value="1"/>
</dbReference>
<feature type="domain" description="RanBP2-type" evidence="12">
    <location>
        <begin position="1547"/>
        <end position="1576"/>
    </location>
</feature>
<dbReference type="SUPFAM" id="SSF54160">
    <property type="entry name" value="Chromo domain-like"/>
    <property type="match status" value="1"/>
</dbReference>
<feature type="region of interest" description="Disordered" evidence="11">
    <location>
        <begin position="1849"/>
        <end position="1881"/>
    </location>
</feature>
<keyword evidence="6 10" id="KW-0863">Zinc-finger</keyword>
<reference evidence="15" key="1">
    <citation type="submission" date="2021-01" db="EMBL/GenBank/DDBJ databases">
        <authorList>
            <person name="Corre E."/>
            <person name="Pelletier E."/>
            <person name="Niang G."/>
            <person name="Scheremetjew M."/>
            <person name="Finn R."/>
            <person name="Kale V."/>
            <person name="Holt S."/>
            <person name="Cochrane G."/>
            <person name="Meng A."/>
            <person name="Brown T."/>
            <person name="Cohen L."/>
        </authorList>
    </citation>
    <scope>NUCLEOTIDE SEQUENCE</scope>
    <source>
        <strain evidence="15">Ms1</strain>
    </source>
</reference>
<evidence type="ECO:0000256" key="8">
    <source>
        <dbReference type="ARBA" id="ARBA00022833"/>
    </source>
</evidence>
<feature type="domain" description="HECT" evidence="13">
    <location>
        <begin position="2512"/>
        <end position="2908"/>
    </location>
</feature>
<feature type="compositionally biased region" description="Polar residues" evidence="11">
    <location>
        <begin position="920"/>
        <end position="930"/>
    </location>
</feature>
<evidence type="ECO:0000256" key="2">
    <source>
        <dbReference type="ARBA" id="ARBA00006331"/>
    </source>
</evidence>
<feature type="active site" description="Glycyl thioester intermediate" evidence="9">
    <location>
        <position position="2875"/>
    </location>
</feature>
<feature type="region of interest" description="Disordered" evidence="11">
    <location>
        <begin position="1371"/>
        <end position="1398"/>
    </location>
</feature>
<feature type="region of interest" description="Disordered" evidence="11">
    <location>
        <begin position="2204"/>
        <end position="2243"/>
    </location>
</feature>
<feature type="compositionally biased region" description="Low complexity" evidence="11">
    <location>
        <begin position="461"/>
        <end position="481"/>
    </location>
</feature>
<feature type="region of interest" description="Disordered" evidence="11">
    <location>
        <begin position="1993"/>
        <end position="2016"/>
    </location>
</feature>
<comment type="similarity">
    <text evidence="2">Belongs to the UPL family. K-HECT subfamily.</text>
</comment>
<dbReference type="GO" id="GO:0043161">
    <property type="term" value="P:proteasome-mediated ubiquitin-dependent protein catabolic process"/>
    <property type="evidence" value="ECO:0007669"/>
    <property type="project" value="TreeGrafter"/>
</dbReference>
<feature type="compositionally biased region" description="Low complexity" evidence="11">
    <location>
        <begin position="906"/>
        <end position="919"/>
    </location>
</feature>
<feature type="region of interest" description="Disordered" evidence="11">
    <location>
        <begin position="1196"/>
        <end position="1266"/>
    </location>
</feature>
<dbReference type="PROSITE" id="PS50199">
    <property type="entry name" value="ZF_RANBP2_2"/>
    <property type="match status" value="3"/>
</dbReference>
<name>A0A7S1G2E8_9STRA</name>
<dbReference type="PROSITE" id="PS01358">
    <property type="entry name" value="ZF_RANBP2_1"/>
    <property type="match status" value="3"/>
</dbReference>
<dbReference type="InterPro" id="IPR057948">
    <property type="entry name" value="TPR_TRIP12_N"/>
</dbReference>
<evidence type="ECO:0000259" key="12">
    <source>
        <dbReference type="PROSITE" id="PS50199"/>
    </source>
</evidence>
<dbReference type="Gene3D" id="1.25.10.10">
    <property type="entry name" value="Leucine-rich Repeat Variant"/>
    <property type="match status" value="1"/>
</dbReference>
<feature type="region of interest" description="Disordered" evidence="11">
    <location>
        <begin position="427"/>
        <end position="498"/>
    </location>
</feature>
<dbReference type="SMART" id="SM00119">
    <property type="entry name" value="HECTc"/>
    <property type="match status" value="1"/>
</dbReference>
<dbReference type="Pfam" id="PF06701">
    <property type="entry name" value="MIB_HERC2"/>
    <property type="match status" value="1"/>
</dbReference>
<feature type="compositionally biased region" description="Basic and acidic residues" evidence="11">
    <location>
        <begin position="2006"/>
        <end position="2016"/>
    </location>
</feature>
<feature type="region of interest" description="Disordered" evidence="11">
    <location>
        <begin position="2067"/>
        <end position="2171"/>
    </location>
</feature>
<dbReference type="EMBL" id="HBFS01001694">
    <property type="protein sequence ID" value="CAD8907978.1"/>
    <property type="molecule type" value="Transcribed_RNA"/>
</dbReference>
<dbReference type="InterPro" id="IPR016197">
    <property type="entry name" value="Chromo-like_dom_sf"/>
</dbReference>
<feature type="region of interest" description="Disordered" evidence="11">
    <location>
        <begin position="2469"/>
        <end position="2488"/>
    </location>
</feature>
<dbReference type="InterPro" id="IPR010606">
    <property type="entry name" value="Mib_Herc2"/>
</dbReference>
<feature type="compositionally biased region" description="Basic and acidic residues" evidence="11">
    <location>
        <begin position="2141"/>
        <end position="2158"/>
    </location>
</feature>
<feature type="compositionally biased region" description="Low complexity" evidence="11">
    <location>
        <begin position="1376"/>
        <end position="1394"/>
    </location>
</feature>
<dbReference type="Pfam" id="PF25579">
    <property type="entry name" value="TPR_TRIP12_N"/>
    <property type="match status" value="1"/>
</dbReference>
<dbReference type="Gene3D" id="4.10.1060.10">
    <property type="entry name" value="Zinc finger, RanBP2-type"/>
    <property type="match status" value="1"/>
</dbReference>
<organism evidence="15">
    <name type="scientific">Bicosoecida sp. CB-2014</name>
    <dbReference type="NCBI Taxonomy" id="1486930"/>
    <lineage>
        <taxon>Eukaryota</taxon>
        <taxon>Sar</taxon>
        <taxon>Stramenopiles</taxon>
        <taxon>Bigyra</taxon>
        <taxon>Opalozoa</taxon>
        <taxon>Bicosoecida</taxon>
    </lineage>
</organism>
<feature type="region of interest" description="Disordered" evidence="11">
    <location>
        <begin position="1810"/>
        <end position="1836"/>
    </location>
</feature>
<dbReference type="PROSITE" id="PS51416">
    <property type="entry name" value="MIB_HERC2"/>
    <property type="match status" value="1"/>
</dbReference>
<keyword evidence="5" id="KW-0479">Metal-binding</keyword>
<keyword evidence="4" id="KW-0808">Transferase</keyword>
<gene>
    <name evidence="15" type="ORF">BSP0115_LOCUS1175</name>
</gene>
<feature type="region of interest" description="Disordered" evidence="11">
    <location>
        <begin position="1074"/>
        <end position="1136"/>
    </location>
</feature>
<dbReference type="Gene3D" id="3.90.1750.10">
    <property type="entry name" value="Hect, E3 ligase catalytic domains"/>
    <property type="match status" value="1"/>
</dbReference>
<feature type="region of interest" description="Disordered" evidence="11">
    <location>
        <begin position="208"/>
        <end position="232"/>
    </location>
</feature>